<sequence>MAASAAFFPLSVRGEDTAGGQSGAASCLSEAQYWYNAAVGGCLTKVAADIGNAYASTSIGEYTTPEQAALVAEELQQQHRQLFADIQERQAACYSGDIAETYQKKTAECYAKNTFGPVWDRIPVLKGALVNTFQDYDKLSPAQAQELGICIEQWSQIYDVKLVSGESERALSRCFTAAGLSGLAGVYEKAAIVIDCAQEQSPFKSPDDVARLFQAQTPAEAAYIEQCVIKRTAPVVAGIAVLNLPWAAGWHNVFLLGQLIVTQPFFLIRRRKYKTWGKVFDAVTTSPVDLGSVRLVNDETKKVVSTLVTGRDGAYFFLPPPGTYRVEVDKPGYRFPSALLSRQAKEAGQYFGEPIPIARREDVIDRHIPVDPHVARVSAAHFIWRKWKYRAALAVGLAAPLLSLFALAFSRAWWVVTLFFVHLVLLVFFLRLSRRDRARKFGVVTGPGQGPLGGVVVSLFRKEDNKLLHYCVTDMFGRYYFPRVEGNFALTFKKSGYAEKQIPLSVKDSDSRTSLKADVSLEKG</sequence>
<dbReference type="Proteomes" id="UP000033870">
    <property type="component" value="Unassembled WGS sequence"/>
</dbReference>
<dbReference type="STRING" id="1619044.UY92_C0009G0050"/>
<gene>
    <name evidence="2" type="ORF">UY92_C0009G0050</name>
</gene>
<feature type="transmembrane region" description="Helical" evidence="1">
    <location>
        <begin position="389"/>
        <end position="407"/>
    </location>
</feature>
<accession>A0A0G1YG96</accession>
<comment type="caution">
    <text evidence="2">The sequence shown here is derived from an EMBL/GenBank/DDBJ whole genome shotgun (WGS) entry which is preliminary data.</text>
</comment>
<dbReference type="SUPFAM" id="SSF49478">
    <property type="entry name" value="Cna protein B-type domain"/>
    <property type="match status" value="1"/>
</dbReference>
<dbReference type="SUPFAM" id="SSF49464">
    <property type="entry name" value="Carboxypeptidase regulatory domain-like"/>
    <property type="match status" value="1"/>
</dbReference>
<evidence type="ECO:0000313" key="3">
    <source>
        <dbReference type="Proteomes" id="UP000033870"/>
    </source>
</evidence>
<proteinExistence type="predicted"/>
<dbReference type="AlphaFoldDB" id="A0A0G1YG96"/>
<evidence type="ECO:0008006" key="4">
    <source>
        <dbReference type="Google" id="ProtNLM"/>
    </source>
</evidence>
<protein>
    <recommendedName>
        <fullName evidence="4">Carboxypeptidase regulatory-like domain-containing protein</fullName>
    </recommendedName>
</protein>
<feature type="transmembrane region" description="Helical" evidence="1">
    <location>
        <begin position="413"/>
        <end position="432"/>
    </location>
</feature>
<dbReference type="Gene3D" id="2.60.40.1120">
    <property type="entry name" value="Carboxypeptidase-like, regulatory domain"/>
    <property type="match status" value="2"/>
</dbReference>
<evidence type="ECO:0000313" key="2">
    <source>
        <dbReference type="EMBL" id="KKW42246.1"/>
    </source>
</evidence>
<keyword evidence="1" id="KW-0812">Transmembrane</keyword>
<dbReference type="EMBL" id="LCRX01000009">
    <property type="protein sequence ID" value="KKW42246.1"/>
    <property type="molecule type" value="Genomic_DNA"/>
</dbReference>
<dbReference type="PATRIC" id="fig|1619044.3.peg.705"/>
<feature type="transmembrane region" description="Helical" evidence="1">
    <location>
        <begin position="249"/>
        <end position="268"/>
    </location>
</feature>
<evidence type="ECO:0000256" key="1">
    <source>
        <dbReference type="SAM" id="Phobius"/>
    </source>
</evidence>
<keyword evidence="1" id="KW-0472">Membrane</keyword>
<dbReference type="InterPro" id="IPR008969">
    <property type="entry name" value="CarboxyPept-like_regulatory"/>
</dbReference>
<name>A0A0G1YG96_9BACT</name>
<organism evidence="2 3">
    <name type="scientific">Candidatus Magasanikbacteria bacterium GW2011_GWA2_56_11</name>
    <dbReference type="NCBI Taxonomy" id="1619044"/>
    <lineage>
        <taxon>Bacteria</taxon>
        <taxon>Candidatus Magasanikiibacteriota</taxon>
    </lineage>
</organism>
<keyword evidence="1" id="KW-1133">Transmembrane helix</keyword>
<reference evidence="2 3" key="1">
    <citation type="journal article" date="2015" name="Nature">
        <title>rRNA introns, odd ribosomes, and small enigmatic genomes across a large radiation of phyla.</title>
        <authorList>
            <person name="Brown C.T."/>
            <person name="Hug L.A."/>
            <person name="Thomas B.C."/>
            <person name="Sharon I."/>
            <person name="Castelle C.J."/>
            <person name="Singh A."/>
            <person name="Wilkins M.J."/>
            <person name="Williams K.H."/>
            <person name="Banfield J.F."/>
        </authorList>
    </citation>
    <scope>NUCLEOTIDE SEQUENCE [LARGE SCALE GENOMIC DNA]</scope>
</reference>